<dbReference type="Proteomes" id="UP000070133">
    <property type="component" value="Unassembled WGS sequence"/>
</dbReference>
<dbReference type="AlphaFoldDB" id="A0A139H5L5"/>
<evidence type="ECO:0000256" key="1">
    <source>
        <dbReference type="SAM" id="MobiDB-lite"/>
    </source>
</evidence>
<protein>
    <submittedName>
        <fullName evidence="2">Uncharacterized protein</fullName>
    </submittedName>
</protein>
<dbReference type="EMBL" id="LFZN01000137">
    <property type="protein sequence ID" value="KXS97659.1"/>
    <property type="molecule type" value="Genomic_DNA"/>
</dbReference>
<feature type="compositionally biased region" description="Polar residues" evidence="1">
    <location>
        <begin position="82"/>
        <end position="93"/>
    </location>
</feature>
<organism evidence="2 3">
    <name type="scientific">Pseudocercospora eumusae</name>
    <dbReference type="NCBI Taxonomy" id="321146"/>
    <lineage>
        <taxon>Eukaryota</taxon>
        <taxon>Fungi</taxon>
        <taxon>Dikarya</taxon>
        <taxon>Ascomycota</taxon>
        <taxon>Pezizomycotina</taxon>
        <taxon>Dothideomycetes</taxon>
        <taxon>Dothideomycetidae</taxon>
        <taxon>Mycosphaerellales</taxon>
        <taxon>Mycosphaerellaceae</taxon>
        <taxon>Pseudocercospora</taxon>
    </lineage>
</organism>
<dbReference type="OrthoDB" id="5336565at2759"/>
<feature type="region of interest" description="Disordered" evidence="1">
    <location>
        <begin position="1"/>
        <end position="62"/>
    </location>
</feature>
<comment type="caution">
    <text evidence="2">The sequence shown here is derived from an EMBL/GenBank/DDBJ whole genome shotgun (WGS) entry which is preliminary data.</text>
</comment>
<proteinExistence type="predicted"/>
<dbReference type="STRING" id="321146.A0A139H5L5"/>
<reference evidence="2 3" key="1">
    <citation type="submission" date="2015-07" db="EMBL/GenBank/DDBJ databases">
        <title>Comparative genomics of the Sigatoka disease complex on banana suggests a link between parallel evolutionary changes in Pseudocercospora fijiensis and Pseudocercospora eumusae and increased virulence on the banana host.</title>
        <authorList>
            <person name="Chang T.-C."/>
            <person name="Salvucci A."/>
            <person name="Crous P.W."/>
            <person name="Stergiopoulos I."/>
        </authorList>
    </citation>
    <scope>NUCLEOTIDE SEQUENCE [LARGE SCALE GENOMIC DNA]</scope>
    <source>
        <strain evidence="2 3">CBS 114824</strain>
    </source>
</reference>
<feature type="compositionally biased region" description="Low complexity" evidence="1">
    <location>
        <begin position="106"/>
        <end position="115"/>
    </location>
</feature>
<evidence type="ECO:0000313" key="3">
    <source>
        <dbReference type="Proteomes" id="UP000070133"/>
    </source>
</evidence>
<evidence type="ECO:0000313" key="2">
    <source>
        <dbReference type="EMBL" id="KXS97659.1"/>
    </source>
</evidence>
<feature type="compositionally biased region" description="Basic and acidic residues" evidence="1">
    <location>
        <begin position="42"/>
        <end position="62"/>
    </location>
</feature>
<name>A0A139H5L5_9PEZI</name>
<accession>A0A139H5L5</accession>
<gene>
    <name evidence="2" type="ORF">AC578_10561</name>
</gene>
<keyword evidence="3" id="KW-1185">Reference proteome</keyword>
<feature type="region of interest" description="Disordered" evidence="1">
    <location>
        <begin position="78"/>
        <end position="121"/>
    </location>
</feature>
<sequence length="408" mass="45310">MPPVLRSNKRKRSTSSAEDTAEHQVSRKRPTLPATPTTTRRSIGERQRDRRPALTARSLERIPHERANDRVCRWEGRDTTRLRNMSSSTTASNPRKRSRKTSTVASESSLPTSMSSERKSTHDKFASDVLMDNNIYGPSYCEDPRNVVELRAALERDRRSLSPKEYPDDKFQQFVRANHKALNESQLVSEVVHPYFTSYFEKQTSSTDLAFTNLEPIVRPPAKMPHSKPDHSFGEAKGGIDPAVRHALDRYIVCAPGPHTPVAVNDMMQVKGRDGKASVLESQITLDGAVGERAMHALHSYANGSTYSSDGKAYAFVQSYHAGTMKFHAAHRQPSATGGPDRIYTTEIAGQYLCGSPAQLRDGLKKFRNSVEYAAECRRQAVNAANARAHEIASAEERGGDEEGNVAD</sequence>
<feature type="compositionally biased region" description="Low complexity" evidence="1">
    <location>
        <begin position="31"/>
        <end position="41"/>
    </location>
</feature>